<feature type="domain" description="Multidrug resistance protein MdtA-like barrel-sandwich hybrid" evidence="5">
    <location>
        <begin position="112"/>
        <end position="308"/>
    </location>
</feature>
<dbReference type="PANTHER" id="PTHR32347:SF23">
    <property type="entry name" value="BLL5650 PROTEIN"/>
    <property type="match status" value="1"/>
</dbReference>
<dbReference type="InterPro" id="IPR050465">
    <property type="entry name" value="UPF0194_transport"/>
</dbReference>
<evidence type="ECO:0000256" key="3">
    <source>
        <dbReference type="SAM" id="Coils"/>
    </source>
</evidence>
<dbReference type="OrthoDB" id="1725043at2"/>
<sequence length="429" mass="46020">MSDLRTAPGIQPNGELLTRVKQLRLDEQLGAAKSGRGGGAGWLPWVLCALLAFAWATAGIRAYRAVPHDGTAAATGQSATTAPVTAASDSAKSVEAGTIQLEVKGYLVPARQISVSPIDVGGRLIALDVVEGRRYEAGAVLGKLDPASYTAVYEETVASQVSAQKRLVAAEQHLAELLPASVRPIEITQVEAQLREAEAQRARAEDEQQRLSPLKGASGREINQAQNDLVGAKARVEKLRADLVVLREGPRKEKVLAAEADVAAARADVLAADARMKQNKWRLDNCVIRAPVTGTVLSKKAENGNLVNPMAFGASSGSICDMADLSDLEVDLEIPERDIAKLKVDQPCRIKVDAYPDRPYTGRLDRIMPIANRSKSIVNVRVKVQLPANEEPGTYLKPEMGAVVSFLPMTEKKVGEPQKPDQPATEPKK</sequence>
<dbReference type="Proteomes" id="UP000214646">
    <property type="component" value="Unassembled WGS sequence"/>
</dbReference>
<feature type="compositionally biased region" description="Basic and acidic residues" evidence="4">
    <location>
        <begin position="410"/>
        <end position="419"/>
    </location>
</feature>
<comment type="caution">
    <text evidence="7">The sequence shown here is derived from an EMBL/GenBank/DDBJ whole genome shotgun (WGS) entry which is preliminary data.</text>
</comment>
<keyword evidence="2 3" id="KW-0175">Coiled coil</keyword>
<evidence type="ECO:0000256" key="1">
    <source>
        <dbReference type="ARBA" id="ARBA00004196"/>
    </source>
</evidence>
<evidence type="ECO:0000256" key="2">
    <source>
        <dbReference type="ARBA" id="ARBA00023054"/>
    </source>
</evidence>
<evidence type="ECO:0000313" key="8">
    <source>
        <dbReference type="Proteomes" id="UP000214646"/>
    </source>
</evidence>
<dbReference type="SUPFAM" id="SSF111369">
    <property type="entry name" value="HlyD-like secretion proteins"/>
    <property type="match status" value="2"/>
</dbReference>
<dbReference type="Gene3D" id="2.40.50.100">
    <property type="match status" value="1"/>
</dbReference>
<evidence type="ECO:0000259" key="6">
    <source>
        <dbReference type="Pfam" id="PF25954"/>
    </source>
</evidence>
<dbReference type="Gene3D" id="2.40.30.170">
    <property type="match status" value="1"/>
</dbReference>
<dbReference type="InterPro" id="IPR058792">
    <property type="entry name" value="Beta-barrel_RND_2"/>
</dbReference>
<feature type="region of interest" description="Disordered" evidence="4">
    <location>
        <begin position="410"/>
        <end position="429"/>
    </location>
</feature>
<evidence type="ECO:0000313" key="7">
    <source>
        <dbReference type="EMBL" id="OWK36668.1"/>
    </source>
</evidence>
<evidence type="ECO:0000259" key="5">
    <source>
        <dbReference type="Pfam" id="PF25917"/>
    </source>
</evidence>
<dbReference type="RefSeq" id="WP_088259644.1">
    <property type="nucleotide sequence ID" value="NZ_NIDE01000017.1"/>
</dbReference>
<dbReference type="PANTHER" id="PTHR32347">
    <property type="entry name" value="EFFLUX SYSTEM COMPONENT YKNX-RELATED"/>
    <property type="match status" value="1"/>
</dbReference>
<feature type="coiled-coil region" evidence="3">
    <location>
        <begin position="187"/>
        <end position="242"/>
    </location>
</feature>
<feature type="domain" description="CusB-like beta-barrel" evidence="6">
    <location>
        <begin position="330"/>
        <end position="406"/>
    </location>
</feature>
<proteinExistence type="predicted"/>
<reference evidence="8" key="1">
    <citation type="submission" date="2017-06" db="EMBL/GenBank/DDBJ databases">
        <title>Genome analysis of Fimbriiglobus ruber SP5, the first member of the order Planctomycetales with confirmed chitinolytic capability.</title>
        <authorList>
            <person name="Ravin N.V."/>
            <person name="Rakitin A.L."/>
            <person name="Ivanova A.A."/>
            <person name="Beletsky A.V."/>
            <person name="Kulichevskaya I.S."/>
            <person name="Mardanov A.V."/>
            <person name="Dedysh S.N."/>
        </authorList>
    </citation>
    <scope>NUCLEOTIDE SEQUENCE [LARGE SCALE GENOMIC DNA]</scope>
    <source>
        <strain evidence="8">SP5</strain>
    </source>
</reference>
<keyword evidence="8" id="KW-1185">Reference proteome</keyword>
<dbReference type="AlphaFoldDB" id="A0A225DDS5"/>
<gene>
    <name evidence="7" type="ORF">FRUB_09231</name>
</gene>
<dbReference type="Pfam" id="PF25917">
    <property type="entry name" value="BSH_RND"/>
    <property type="match status" value="1"/>
</dbReference>
<dbReference type="InterPro" id="IPR058625">
    <property type="entry name" value="MdtA-like_BSH"/>
</dbReference>
<dbReference type="GO" id="GO:0030313">
    <property type="term" value="C:cell envelope"/>
    <property type="evidence" value="ECO:0007669"/>
    <property type="project" value="UniProtKB-SubCell"/>
</dbReference>
<protein>
    <submittedName>
        <fullName evidence="7">Membrane fusion component of tripartite multidrug resistance system</fullName>
    </submittedName>
</protein>
<dbReference type="Pfam" id="PF25954">
    <property type="entry name" value="Beta-barrel_RND_2"/>
    <property type="match status" value="1"/>
</dbReference>
<dbReference type="EMBL" id="NIDE01000017">
    <property type="protein sequence ID" value="OWK36668.1"/>
    <property type="molecule type" value="Genomic_DNA"/>
</dbReference>
<accession>A0A225DDS5</accession>
<organism evidence="7 8">
    <name type="scientific">Fimbriiglobus ruber</name>
    <dbReference type="NCBI Taxonomy" id="1908690"/>
    <lineage>
        <taxon>Bacteria</taxon>
        <taxon>Pseudomonadati</taxon>
        <taxon>Planctomycetota</taxon>
        <taxon>Planctomycetia</taxon>
        <taxon>Gemmatales</taxon>
        <taxon>Gemmataceae</taxon>
        <taxon>Fimbriiglobus</taxon>
    </lineage>
</organism>
<evidence type="ECO:0000256" key="4">
    <source>
        <dbReference type="SAM" id="MobiDB-lite"/>
    </source>
</evidence>
<comment type="subcellular location">
    <subcellularLocation>
        <location evidence="1">Cell envelope</location>
    </subcellularLocation>
</comment>
<name>A0A225DDS5_9BACT</name>